<protein>
    <submittedName>
        <fullName evidence="1">Uncharacterized protein</fullName>
    </submittedName>
</protein>
<gene>
    <name evidence="1" type="ORF">HPB52_005977</name>
</gene>
<organism evidence="1 2">
    <name type="scientific">Rhipicephalus sanguineus</name>
    <name type="common">Brown dog tick</name>
    <name type="synonym">Ixodes sanguineus</name>
    <dbReference type="NCBI Taxonomy" id="34632"/>
    <lineage>
        <taxon>Eukaryota</taxon>
        <taxon>Metazoa</taxon>
        <taxon>Ecdysozoa</taxon>
        <taxon>Arthropoda</taxon>
        <taxon>Chelicerata</taxon>
        <taxon>Arachnida</taxon>
        <taxon>Acari</taxon>
        <taxon>Parasitiformes</taxon>
        <taxon>Ixodida</taxon>
        <taxon>Ixodoidea</taxon>
        <taxon>Ixodidae</taxon>
        <taxon>Rhipicephalinae</taxon>
        <taxon>Rhipicephalus</taxon>
        <taxon>Rhipicephalus</taxon>
    </lineage>
</organism>
<evidence type="ECO:0000313" key="2">
    <source>
        <dbReference type="Proteomes" id="UP000821837"/>
    </source>
</evidence>
<evidence type="ECO:0000313" key="1">
    <source>
        <dbReference type="EMBL" id="KAH7943176.1"/>
    </source>
</evidence>
<sequence length="367" mass="39737">MLSNPLCLAIQEEDDSMTISNVFSDSSELHPRLKAGSFAACADGHLGLREQENVTREPESKKQPQMVRPDALKGEDPQHIMGDLQRIDGMKLNAPNTLMLGEKVLRNKRSSVAQSLTLSQVEVPSAILKHPARHPSIKSVRRHGIATFIEITVVALMFYAMTVARRPAPPLSKDSDEMDVRSALVPPRVTHIVYTPENEYNDELMRAVSLEIYSRVNNTVTPDDVPDNTSTEVSTGGAKDGADIARYSIGARDHVGPQGAVDLFGYKPPAVAALEDEEAVTEECRKIMNGSSKLFSANIPVPMCVVLSNTSDSVDLSFKLYVFTEGGGPKSMLTGGGGLTMDFRLGSTHEAQPAFGEWSTVALEGAS</sequence>
<reference evidence="1" key="1">
    <citation type="journal article" date="2020" name="Cell">
        <title>Large-Scale Comparative Analyses of Tick Genomes Elucidate Their Genetic Diversity and Vector Capacities.</title>
        <authorList>
            <consortium name="Tick Genome and Microbiome Consortium (TIGMIC)"/>
            <person name="Jia N."/>
            <person name="Wang J."/>
            <person name="Shi W."/>
            <person name="Du L."/>
            <person name="Sun Y."/>
            <person name="Zhan W."/>
            <person name="Jiang J.F."/>
            <person name="Wang Q."/>
            <person name="Zhang B."/>
            <person name="Ji P."/>
            <person name="Bell-Sakyi L."/>
            <person name="Cui X.M."/>
            <person name="Yuan T.T."/>
            <person name="Jiang B.G."/>
            <person name="Yang W.F."/>
            <person name="Lam T.T."/>
            <person name="Chang Q.C."/>
            <person name="Ding S.J."/>
            <person name="Wang X.J."/>
            <person name="Zhu J.G."/>
            <person name="Ruan X.D."/>
            <person name="Zhao L."/>
            <person name="Wei J.T."/>
            <person name="Ye R.Z."/>
            <person name="Que T.C."/>
            <person name="Du C.H."/>
            <person name="Zhou Y.H."/>
            <person name="Cheng J.X."/>
            <person name="Dai P.F."/>
            <person name="Guo W.B."/>
            <person name="Han X.H."/>
            <person name="Huang E.J."/>
            <person name="Li L.F."/>
            <person name="Wei W."/>
            <person name="Gao Y.C."/>
            <person name="Liu J.Z."/>
            <person name="Shao H.Z."/>
            <person name="Wang X."/>
            <person name="Wang C.C."/>
            <person name="Yang T.C."/>
            <person name="Huo Q.B."/>
            <person name="Li W."/>
            <person name="Chen H.Y."/>
            <person name="Chen S.E."/>
            <person name="Zhou L.G."/>
            <person name="Ni X.B."/>
            <person name="Tian J.H."/>
            <person name="Sheng Y."/>
            <person name="Liu T."/>
            <person name="Pan Y.S."/>
            <person name="Xia L.Y."/>
            <person name="Li J."/>
            <person name="Zhao F."/>
            <person name="Cao W.C."/>
        </authorList>
    </citation>
    <scope>NUCLEOTIDE SEQUENCE</scope>
    <source>
        <strain evidence="1">Rsan-2018</strain>
    </source>
</reference>
<keyword evidence="2" id="KW-1185">Reference proteome</keyword>
<dbReference type="EMBL" id="JABSTV010001253">
    <property type="protein sequence ID" value="KAH7943176.1"/>
    <property type="molecule type" value="Genomic_DNA"/>
</dbReference>
<comment type="caution">
    <text evidence="1">The sequence shown here is derived from an EMBL/GenBank/DDBJ whole genome shotgun (WGS) entry which is preliminary data.</text>
</comment>
<proteinExistence type="predicted"/>
<reference evidence="1" key="2">
    <citation type="submission" date="2021-09" db="EMBL/GenBank/DDBJ databases">
        <authorList>
            <person name="Jia N."/>
            <person name="Wang J."/>
            <person name="Shi W."/>
            <person name="Du L."/>
            <person name="Sun Y."/>
            <person name="Zhan W."/>
            <person name="Jiang J."/>
            <person name="Wang Q."/>
            <person name="Zhang B."/>
            <person name="Ji P."/>
            <person name="Sakyi L.B."/>
            <person name="Cui X."/>
            <person name="Yuan T."/>
            <person name="Jiang B."/>
            <person name="Yang W."/>
            <person name="Lam T.T.-Y."/>
            <person name="Chang Q."/>
            <person name="Ding S."/>
            <person name="Wang X."/>
            <person name="Zhu J."/>
            <person name="Ruan X."/>
            <person name="Zhao L."/>
            <person name="Wei J."/>
            <person name="Que T."/>
            <person name="Du C."/>
            <person name="Cheng J."/>
            <person name="Dai P."/>
            <person name="Han X."/>
            <person name="Huang E."/>
            <person name="Gao Y."/>
            <person name="Liu J."/>
            <person name="Shao H."/>
            <person name="Ye R."/>
            <person name="Li L."/>
            <person name="Wei W."/>
            <person name="Wang X."/>
            <person name="Wang C."/>
            <person name="Huo Q."/>
            <person name="Li W."/>
            <person name="Guo W."/>
            <person name="Chen H."/>
            <person name="Chen S."/>
            <person name="Zhou L."/>
            <person name="Zhou L."/>
            <person name="Ni X."/>
            <person name="Tian J."/>
            <person name="Zhou Y."/>
            <person name="Sheng Y."/>
            <person name="Liu T."/>
            <person name="Pan Y."/>
            <person name="Xia L."/>
            <person name="Li J."/>
            <person name="Zhao F."/>
            <person name="Cao W."/>
        </authorList>
    </citation>
    <scope>NUCLEOTIDE SEQUENCE</scope>
    <source>
        <strain evidence="1">Rsan-2018</strain>
        <tissue evidence="1">Larvae</tissue>
    </source>
</reference>
<dbReference type="AlphaFoldDB" id="A0A9D4PK66"/>
<accession>A0A9D4PK66</accession>
<name>A0A9D4PK66_RHISA</name>
<dbReference type="Proteomes" id="UP000821837">
    <property type="component" value="Unassembled WGS sequence"/>
</dbReference>